<evidence type="ECO:0000256" key="1">
    <source>
        <dbReference type="ARBA" id="ARBA00022692"/>
    </source>
</evidence>
<protein>
    <submittedName>
        <fullName evidence="4">Uncharacterized protein</fullName>
    </submittedName>
</protein>
<dbReference type="InterPro" id="IPR036640">
    <property type="entry name" value="ABC1_TM_sf"/>
</dbReference>
<reference evidence="4 5" key="1">
    <citation type="submission" date="2018-06" db="EMBL/GenBank/DDBJ databases">
        <title>Comparative genomics reveals the genomic features of Rhizophagus irregularis, R. cerebriforme, R. diaphanum and Gigaspora rosea, and their symbiotic lifestyle signature.</title>
        <authorList>
            <person name="Morin E."/>
            <person name="San Clemente H."/>
            <person name="Chen E.C.H."/>
            <person name="De La Providencia I."/>
            <person name="Hainaut M."/>
            <person name="Kuo A."/>
            <person name="Kohler A."/>
            <person name="Murat C."/>
            <person name="Tang N."/>
            <person name="Roy S."/>
            <person name="Loubradou J."/>
            <person name="Henrissat B."/>
            <person name="Grigoriev I.V."/>
            <person name="Corradi N."/>
            <person name="Roux C."/>
            <person name="Martin F.M."/>
        </authorList>
    </citation>
    <scope>NUCLEOTIDE SEQUENCE [LARGE SCALE GENOMIC DNA]</scope>
    <source>
        <strain evidence="4 5">DAOM 194757</strain>
    </source>
</reference>
<gene>
    <name evidence="4" type="ORF">C2G38_2076834</name>
</gene>
<organism evidence="4 5">
    <name type="scientific">Gigaspora rosea</name>
    <dbReference type="NCBI Taxonomy" id="44941"/>
    <lineage>
        <taxon>Eukaryota</taxon>
        <taxon>Fungi</taxon>
        <taxon>Fungi incertae sedis</taxon>
        <taxon>Mucoromycota</taxon>
        <taxon>Glomeromycotina</taxon>
        <taxon>Glomeromycetes</taxon>
        <taxon>Diversisporales</taxon>
        <taxon>Gigasporaceae</taxon>
        <taxon>Gigaspora</taxon>
    </lineage>
</organism>
<keyword evidence="2" id="KW-1133">Transmembrane helix</keyword>
<proteinExistence type="predicted"/>
<dbReference type="GO" id="GO:0005524">
    <property type="term" value="F:ATP binding"/>
    <property type="evidence" value="ECO:0007669"/>
    <property type="project" value="InterPro"/>
</dbReference>
<name>A0A397VLU4_9GLOM</name>
<sequence length="67" mass="7739">MIIAGGLHIKLLSSFQQKTRKAYEYSTQITCESANIIRTVATLTCENKLWKDITIYWMSPCAKHIIY</sequence>
<evidence type="ECO:0000313" key="4">
    <source>
        <dbReference type="EMBL" id="RIB21989.1"/>
    </source>
</evidence>
<keyword evidence="5" id="KW-1185">Reference proteome</keyword>
<comment type="caution">
    <text evidence="4">The sequence shown here is derived from an EMBL/GenBank/DDBJ whole genome shotgun (WGS) entry which is preliminary data.</text>
</comment>
<dbReference type="AlphaFoldDB" id="A0A397VLU4"/>
<evidence type="ECO:0000313" key="5">
    <source>
        <dbReference type="Proteomes" id="UP000266673"/>
    </source>
</evidence>
<dbReference type="EMBL" id="QKWP01000330">
    <property type="protein sequence ID" value="RIB21989.1"/>
    <property type="molecule type" value="Genomic_DNA"/>
</dbReference>
<evidence type="ECO:0000256" key="3">
    <source>
        <dbReference type="ARBA" id="ARBA00023136"/>
    </source>
</evidence>
<dbReference type="GO" id="GO:0016020">
    <property type="term" value="C:membrane"/>
    <property type="evidence" value="ECO:0007669"/>
    <property type="project" value="InterPro"/>
</dbReference>
<keyword evidence="3" id="KW-0472">Membrane</keyword>
<dbReference type="Proteomes" id="UP000266673">
    <property type="component" value="Unassembled WGS sequence"/>
</dbReference>
<accession>A0A397VLU4</accession>
<keyword evidence="1" id="KW-0812">Transmembrane</keyword>
<feature type="non-terminal residue" evidence="4">
    <location>
        <position position="67"/>
    </location>
</feature>
<evidence type="ECO:0000256" key="2">
    <source>
        <dbReference type="ARBA" id="ARBA00022989"/>
    </source>
</evidence>
<dbReference type="Gene3D" id="1.20.1560.10">
    <property type="entry name" value="ABC transporter type 1, transmembrane domain"/>
    <property type="match status" value="1"/>
</dbReference>